<dbReference type="GO" id="GO:0031471">
    <property type="term" value="C:ethanolamine degradation polyhedral organelle"/>
    <property type="evidence" value="ECO:0007669"/>
    <property type="project" value="UniProtKB-UniRule"/>
</dbReference>
<keyword evidence="2 5" id="KW-0456">Lyase</keyword>
<accession>A0A1J5N9U1</accession>
<dbReference type="GO" id="GO:0006520">
    <property type="term" value="P:amino acid metabolic process"/>
    <property type="evidence" value="ECO:0007669"/>
    <property type="project" value="InterPro"/>
</dbReference>
<evidence type="ECO:0000256" key="1">
    <source>
        <dbReference type="ARBA" id="ARBA00022628"/>
    </source>
</evidence>
<comment type="subunit">
    <text evidence="5">The basic unit is a heterodimer which dimerizes to form tetramers. The heterotetramers trimerize; 6 large subunits form a core ring with 6 small subunits projecting outwards.</text>
</comment>
<dbReference type="EC" id="4.3.1.7" evidence="5"/>
<feature type="binding site" evidence="5">
    <location>
        <position position="166"/>
    </location>
    <ligand>
        <name>adenosylcob(III)alamin</name>
        <dbReference type="ChEBI" id="CHEBI:18408"/>
    </ligand>
</feature>
<evidence type="ECO:0000256" key="2">
    <source>
        <dbReference type="ARBA" id="ARBA00023239"/>
    </source>
</evidence>
<gene>
    <name evidence="5 6" type="primary">eutC</name>
    <name evidence="6" type="ORF">BerOc1_00879</name>
</gene>
<keyword evidence="7" id="KW-1185">Reference proteome</keyword>
<dbReference type="UniPathway" id="UPA00560"/>
<name>A0A1J5N9U1_9BACT</name>
<evidence type="ECO:0000256" key="3">
    <source>
        <dbReference type="ARBA" id="ARBA00023285"/>
    </source>
</evidence>
<evidence type="ECO:0000256" key="4">
    <source>
        <dbReference type="ARBA" id="ARBA00024446"/>
    </source>
</evidence>
<dbReference type="Pfam" id="PF05985">
    <property type="entry name" value="EutC"/>
    <property type="match status" value="1"/>
</dbReference>
<dbReference type="EMBL" id="LKAQ01000001">
    <property type="protein sequence ID" value="OIQ52403.1"/>
    <property type="molecule type" value="Genomic_DNA"/>
</dbReference>
<organism evidence="6 7">
    <name type="scientific">Pseudodesulfovibrio hydrargyri</name>
    <dbReference type="NCBI Taxonomy" id="2125990"/>
    <lineage>
        <taxon>Bacteria</taxon>
        <taxon>Pseudomonadati</taxon>
        <taxon>Thermodesulfobacteriota</taxon>
        <taxon>Desulfovibrionia</taxon>
        <taxon>Desulfovibrionales</taxon>
        <taxon>Desulfovibrionaceae</taxon>
    </lineage>
</organism>
<comment type="similarity">
    <text evidence="5">Belongs to the EutC family.</text>
</comment>
<dbReference type="PIRSF" id="PIRSF018982">
    <property type="entry name" value="EutC"/>
    <property type="match status" value="1"/>
</dbReference>
<comment type="catalytic activity">
    <reaction evidence="5">
        <text>ethanolamine = acetaldehyde + NH4(+)</text>
        <dbReference type="Rhea" id="RHEA:15313"/>
        <dbReference type="ChEBI" id="CHEBI:15343"/>
        <dbReference type="ChEBI" id="CHEBI:28938"/>
        <dbReference type="ChEBI" id="CHEBI:57603"/>
        <dbReference type="EC" id="4.3.1.7"/>
    </reaction>
</comment>
<evidence type="ECO:0000313" key="7">
    <source>
        <dbReference type="Proteomes" id="UP000181901"/>
    </source>
</evidence>
<comment type="function">
    <text evidence="5">Catalyzes the deamination of various vicinal amino-alcohols to oxo compounds. Allows this organism to utilize ethanolamine as the sole source of nitrogen and carbon in the presence of external vitamin B12.</text>
</comment>
<dbReference type="AlphaFoldDB" id="A0A1J5N9U1"/>
<dbReference type="GO" id="GO:0008851">
    <property type="term" value="F:ethanolamine ammonia-lyase activity"/>
    <property type="evidence" value="ECO:0007669"/>
    <property type="project" value="UniProtKB-UniRule"/>
</dbReference>
<comment type="pathway">
    <text evidence="5">Amine and polyamine degradation; ethanolamine degradation.</text>
</comment>
<protein>
    <recommendedName>
        <fullName evidence="5">Ethanolamine ammonia-lyase small subunit</fullName>
        <shortName evidence="5">EAL small subunit</shortName>
        <ecNumber evidence="5">4.3.1.7</ecNumber>
    </recommendedName>
</protein>
<dbReference type="NCBIfam" id="NF003971">
    <property type="entry name" value="PRK05465.1"/>
    <property type="match status" value="1"/>
</dbReference>
<feature type="binding site" evidence="5">
    <location>
        <position position="187"/>
    </location>
    <ligand>
        <name>adenosylcob(III)alamin</name>
        <dbReference type="ChEBI" id="CHEBI:18408"/>
    </ligand>
</feature>
<comment type="subcellular location">
    <subcellularLocation>
        <location evidence="5">Bacterial microcompartment</location>
    </subcellularLocation>
</comment>
<dbReference type="PANTHER" id="PTHR39330:SF1">
    <property type="entry name" value="ETHANOLAMINE AMMONIA-LYASE SMALL SUBUNIT"/>
    <property type="match status" value="1"/>
</dbReference>
<dbReference type="InterPro" id="IPR042251">
    <property type="entry name" value="EutC_C"/>
</dbReference>
<comment type="cofactor">
    <cofactor evidence="5">
        <name>adenosylcob(III)alamin</name>
        <dbReference type="ChEBI" id="CHEBI:18408"/>
    </cofactor>
    <text evidence="5">Binds between the large and small subunits.</text>
</comment>
<keyword evidence="4 5" id="KW-1283">Bacterial microcompartment</keyword>
<dbReference type="HAMAP" id="MF_00601">
    <property type="entry name" value="EutC"/>
    <property type="match status" value="1"/>
</dbReference>
<keyword evidence="3 5" id="KW-0170">Cobalt</keyword>
<proteinExistence type="inferred from homology"/>
<dbReference type="GO" id="GO:0009350">
    <property type="term" value="C:ethanolamine ammonia-lyase complex"/>
    <property type="evidence" value="ECO:0007669"/>
    <property type="project" value="UniProtKB-UniRule"/>
</dbReference>
<evidence type="ECO:0000313" key="6">
    <source>
        <dbReference type="EMBL" id="OIQ52403.1"/>
    </source>
</evidence>
<dbReference type="GO" id="GO:0031419">
    <property type="term" value="F:cobalamin binding"/>
    <property type="evidence" value="ECO:0007669"/>
    <property type="project" value="UniProtKB-UniRule"/>
</dbReference>
<dbReference type="Gene3D" id="1.10.30.40">
    <property type="entry name" value="Ethanolamine ammonia-lyase light chain (EutC), N-terminal domain"/>
    <property type="match status" value="1"/>
</dbReference>
<dbReference type="GO" id="GO:0046336">
    <property type="term" value="P:ethanolamine catabolic process"/>
    <property type="evidence" value="ECO:0007669"/>
    <property type="project" value="UniProtKB-UniRule"/>
</dbReference>
<dbReference type="Gene3D" id="3.40.50.11240">
    <property type="entry name" value="Ethanolamine ammonia-lyase light chain (EutC)"/>
    <property type="match status" value="1"/>
</dbReference>
<sequence length="279" mass="29923">MACLPKTKHPVVDMKPDDLVAEDFWAGLRTWTDARIALGRAGVSQRTRDVLAFQLDHARARDAVHQQPDRRATFGDIEFLEVESRAPDRAVFLQRPDLGRLLARESEAMLAARAGNGFDVAFTVSAGLSSTAVERNFAPFWREFAPALEGLGLSAAPPCFAEQGRVALGDRVALALGARMAVVLIGERPGLSSPDSMGIYMTYGPKSDTTDEARNCISNIRPAGLGYAEAARTLCALMSEAFRRSVSGVDLKVDDALALAPGGEAGRLAGQARSPKQAR</sequence>
<dbReference type="InterPro" id="IPR042255">
    <property type="entry name" value="EutC_N"/>
</dbReference>
<feature type="binding site" evidence="5">
    <location>
        <position position="216"/>
    </location>
    <ligand>
        <name>adenosylcob(III)alamin</name>
        <dbReference type="ChEBI" id="CHEBI:18408"/>
    </ligand>
</feature>
<dbReference type="PANTHER" id="PTHR39330">
    <property type="entry name" value="ETHANOLAMINE AMMONIA-LYASE LIGHT CHAIN"/>
    <property type="match status" value="1"/>
</dbReference>
<dbReference type="Proteomes" id="UP000181901">
    <property type="component" value="Unassembled WGS sequence"/>
</dbReference>
<evidence type="ECO:0000256" key="5">
    <source>
        <dbReference type="HAMAP-Rule" id="MF_00601"/>
    </source>
</evidence>
<reference evidence="6 7" key="1">
    <citation type="submission" date="2015-09" db="EMBL/GenBank/DDBJ databases">
        <title>Genome of Desulfovibrio dechloracetivorans BerOc1, a mercury methylating strain isolated from highly hydrocarbons and metals contaminated coastal sediments.</title>
        <authorList>
            <person name="Goni Urriza M."/>
            <person name="Gassie C."/>
            <person name="Bouchez O."/>
            <person name="Klopp C."/>
            <person name="Ranchou-Peyruse A."/>
            <person name="Remy G."/>
        </authorList>
    </citation>
    <scope>NUCLEOTIDE SEQUENCE [LARGE SCALE GENOMIC DNA]</scope>
    <source>
        <strain evidence="6 7">BerOc1</strain>
    </source>
</reference>
<keyword evidence="1 5" id="KW-0846">Cobalamin</keyword>
<dbReference type="InterPro" id="IPR009246">
    <property type="entry name" value="EutC"/>
</dbReference>
<comment type="caution">
    <text evidence="6">The sequence shown here is derived from an EMBL/GenBank/DDBJ whole genome shotgun (WGS) entry which is preliminary data.</text>
</comment>